<dbReference type="AlphaFoldDB" id="A0A8S0VRG9"/>
<dbReference type="InterPro" id="IPR036864">
    <property type="entry name" value="Zn2-C6_fun-type_DNA-bd_sf"/>
</dbReference>
<dbReference type="PROSITE" id="PS00463">
    <property type="entry name" value="ZN2_CY6_FUNGAL_1"/>
    <property type="match status" value="1"/>
</dbReference>
<evidence type="ECO:0000313" key="3">
    <source>
        <dbReference type="EMBL" id="CAA7263435.1"/>
    </source>
</evidence>
<evidence type="ECO:0000256" key="1">
    <source>
        <dbReference type="SAM" id="MobiDB-lite"/>
    </source>
</evidence>
<sequence length="382" mass="41077">MLTETSRHRRTSTFISGCTMTTCTSIPYSPTDQNSNGVPHGGLHREALLYAAQTLSPHRPGSVQEGYIGDIVPSQSSKDSHGTHRFEELWTSTSTWPSIPRPSTPNGSASHVAADANSSISTPTSNLYDQHPHSWHNAQRLAQGNQPIVCDISPTPSTNSPTVGATYKNREAPPRPFWPAAHQPILPEQRSPYSELAVNLAFLEKLKEEEKARALAASIALSTPRNAPSPPSADVTVLPPPALSNRIARPPPADKKHSAESPILSSVSFSSRSITVAGPSPITESANGERSAVPFGSNSGTSATWNVSTGIDSVNGTGGLRNVKEPRKPSLACTFCRERKIACGRPPSNSLDPTCNQCARRSFKCEYKERIKSTSTARKTRK</sequence>
<feature type="compositionally biased region" description="Low complexity" evidence="1">
    <location>
        <begin position="261"/>
        <end position="273"/>
    </location>
</feature>
<evidence type="ECO:0000313" key="4">
    <source>
        <dbReference type="Proteomes" id="UP000467700"/>
    </source>
</evidence>
<dbReference type="SUPFAM" id="SSF57701">
    <property type="entry name" value="Zn2/Cys6 DNA-binding domain"/>
    <property type="match status" value="1"/>
</dbReference>
<comment type="caution">
    <text evidence="3">The sequence shown here is derived from an EMBL/GenBank/DDBJ whole genome shotgun (WGS) entry which is preliminary data.</text>
</comment>
<dbReference type="GO" id="GO:0000981">
    <property type="term" value="F:DNA-binding transcription factor activity, RNA polymerase II-specific"/>
    <property type="evidence" value="ECO:0007669"/>
    <property type="project" value="InterPro"/>
</dbReference>
<dbReference type="SMART" id="SM00066">
    <property type="entry name" value="GAL4"/>
    <property type="match status" value="1"/>
</dbReference>
<gene>
    <name evidence="3" type="ORF">AAE3_LOCUS5549</name>
</gene>
<dbReference type="Proteomes" id="UP000467700">
    <property type="component" value="Unassembled WGS sequence"/>
</dbReference>
<name>A0A8S0VRG9_CYCAE</name>
<dbReference type="CDD" id="cd00067">
    <property type="entry name" value="GAL4"/>
    <property type="match status" value="1"/>
</dbReference>
<feature type="domain" description="Zn(2)-C6 fungal-type" evidence="2">
    <location>
        <begin position="332"/>
        <end position="367"/>
    </location>
</feature>
<feature type="compositionally biased region" description="Polar residues" evidence="1">
    <location>
        <begin position="296"/>
        <end position="306"/>
    </location>
</feature>
<dbReference type="GO" id="GO:0008270">
    <property type="term" value="F:zinc ion binding"/>
    <property type="evidence" value="ECO:0007669"/>
    <property type="project" value="InterPro"/>
</dbReference>
<dbReference type="Pfam" id="PF00172">
    <property type="entry name" value="Zn_clus"/>
    <property type="match status" value="1"/>
</dbReference>
<reference evidence="3 4" key="1">
    <citation type="submission" date="2020-01" db="EMBL/GenBank/DDBJ databases">
        <authorList>
            <person name="Gupta K D."/>
        </authorList>
    </citation>
    <scope>NUCLEOTIDE SEQUENCE [LARGE SCALE GENOMIC DNA]</scope>
</reference>
<dbReference type="OrthoDB" id="39175at2759"/>
<evidence type="ECO:0000259" key="2">
    <source>
        <dbReference type="PROSITE" id="PS50048"/>
    </source>
</evidence>
<accession>A0A8S0VRG9</accession>
<proteinExistence type="predicted"/>
<protein>
    <recommendedName>
        <fullName evidence="2">Zn(2)-C6 fungal-type domain-containing protein</fullName>
    </recommendedName>
</protein>
<dbReference type="InterPro" id="IPR001138">
    <property type="entry name" value="Zn2Cys6_DnaBD"/>
</dbReference>
<organism evidence="3 4">
    <name type="scientific">Cyclocybe aegerita</name>
    <name type="common">Black poplar mushroom</name>
    <name type="synonym">Agrocybe aegerita</name>
    <dbReference type="NCBI Taxonomy" id="1973307"/>
    <lineage>
        <taxon>Eukaryota</taxon>
        <taxon>Fungi</taxon>
        <taxon>Dikarya</taxon>
        <taxon>Basidiomycota</taxon>
        <taxon>Agaricomycotina</taxon>
        <taxon>Agaricomycetes</taxon>
        <taxon>Agaricomycetidae</taxon>
        <taxon>Agaricales</taxon>
        <taxon>Agaricineae</taxon>
        <taxon>Bolbitiaceae</taxon>
        <taxon>Cyclocybe</taxon>
    </lineage>
</organism>
<feature type="region of interest" description="Disordered" evidence="1">
    <location>
        <begin position="223"/>
        <end position="306"/>
    </location>
</feature>
<dbReference type="PROSITE" id="PS50048">
    <property type="entry name" value="ZN2_CY6_FUNGAL_2"/>
    <property type="match status" value="1"/>
</dbReference>
<dbReference type="EMBL" id="CACVBS010000039">
    <property type="protein sequence ID" value="CAA7263435.1"/>
    <property type="molecule type" value="Genomic_DNA"/>
</dbReference>
<dbReference type="Gene3D" id="4.10.240.10">
    <property type="entry name" value="Zn(2)-C6 fungal-type DNA-binding domain"/>
    <property type="match status" value="1"/>
</dbReference>
<keyword evidence="4" id="KW-1185">Reference proteome</keyword>